<sequence length="146" mass="17125">MDNELLQRLQSHLLEYFPHLTRVWERDSWDDFITTNSAVLSEIVDLMNDSGSCYLGNEERINAILFDRKAFSPFIQVKSVIEHQFPRFHQKLTEQDPVVRLNILIDLTIFCSQSRFTIENLSEGTDLENFRSDLALTIASYLHQFL</sequence>
<protein>
    <submittedName>
        <fullName evidence="1">Uncharacterized protein</fullName>
    </submittedName>
</protein>
<proteinExistence type="predicted"/>
<dbReference type="STRING" id="714943.Mucpa_3373"/>
<gene>
    <name evidence="1" type="ORF">Mucpa_3373</name>
</gene>
<keyword evidence="2" id="KW-1185">Reference proteome</keyword>
<reference evidence="1" key="1">
    <citation type="submission" date="2011-09" db="EMBL/GenBank/DDBJ databases">
        <title>The permanent draft genome of Mucilaginibacter paludis DSM 18603.</title>
        <authorList>
            <consortium name="US DOE Joint Genome Institute (JGI-PGF)"/>
            <person name="Lucas S."/>
            <person name="Han J."/>
            <person name="Lapidus A."/>
            <person name="Bruce D."/>
            <person name="Goodwin L."/>
            <person name="Pitluck S."/>
            <person name="Peters L."/>
            <person name="Kyrpides N."/>
            <person name="Mavromatis K."/>
            <person name="Ivanova N."/>
            <person name="Mikhailova N."/>
            <person name="Held B."/>
            <person name="Detter J.C."/>
            <person name="Tapia R."/>
            <person name="Han C."/>
            <person name="Land M."/>
            <person name="Hauser L."/>
            <person name="Markowitz V."/>
            <person name="Cheng J.-F."/>
            <person name="Hugenholtz P."/>
            <person name="Woyke T."/>
            <person name="Wu D."/>
            <person name="Tindall B."/>
            <person name="Brambilla E."/>
            <person name="Klenk H.-P."/>
            <person name="Eisen J.A."/>
        </authorList>
    </citation>
    <scope>NUCLEOTIDE SEQUENCE [LARGE SCALE GENOMIC DNA]</scope>
    <source>
        <strain evidence="1">DSM 18603</strain>
    </source>
</reference>
<organism evidence="1 2">
    <name type="scientific">Mucilaginibacter paludis DSM 18603</name>
    <dbReference type="NCBI Taxonomy" id="714943"/>
    <lineage>
        <taxon>Bacteria</taxon>
        <taxon>Pseudomonadati</taxon>
        <taxon>Bacteroidota</taxon>
        <taxon>Sphingobacteriia</taxon>
        <taxon>Sphingobacteriales</taxon>
        <taxon>Sphingobacteriaceae</taxon>
        <taxon>Mucilaginibacter</taxon>
    </lineage>
</organism>
<evidence type="ECO:0000313" key="2">
    <source>
        <dbReference type="Proteomes" id="UP000002774"/>
    </source>
</evidence>
<dbReference type="AlphaFoldDB" id="H1YHS2"/>
<accession>H1YHS2</accession>
<name>H1YHS2_9SPHI</name>
<dbReference type="RefSeq" id="WP_008507929.1">
    <property type="nucleotide sequence ID" value="NZ_CM001403.1"/>
</dbReference>
<dbReference type="HOGENOM" id="CLU_1775356_0_0_10"/>
<dbReference type="EMBL" id="CM001403">
    <property type="protein sequence ID" value="EHQ27472.1"/>
    <property type="molecule type" value="Genomic_DNA"/>
</dbReference>
<dbReference type="Proteomes" id="UP000002774">
    <property type="component" value="Chromosome"/>
</dbReference>
<dbReference type="OrthoDB" id="9823611at2"/>
<evidence type="ECO:0000313" key="1">
    <source>
        <dbReference type="EMBL" id="EHQ27472.1"/>
    </source>
</evidence>